<evidence type="ECO:0000256" key="5">
    <source>
        <dbReference type="ARBA" id="ARBA00023136"/>
    </source>
</evidence>
<dbReference type="PIRSF" id="PIRSF035875">
    <property type="entry name" value="RNase_BN"/>
    <property type="match status" value="1"/>
</dbReference>
<proteinExistence type="predicted"/>
<dbReference type="RefSeq" id="WP_163604993.1">
    <property type="nucleotide sequence ID" value="NZ_JAABOO010000001.1"/>
</dbReference>
<feature type="transmembrane region" description="Helical" evidence="6">
    <location>
        <begin position="276"/>
        <end position="298"/>
    </location>
</feature>
<keyword evidence="4 6" id="KW-1133">Transmembrane helix</keyword>
<dbReference type="Pfam" id="PF03631">
    <property type="entry name" value="Virul_fac_BrkB"/>
    <property type="match status" value="1"/>
</dbReference>
<evidence type="ECO:0000256" key="1">
    <source>
        <dbReference type="ARBA" id="ARBA00004651"/>
    </source>
</evidence>
<organism evidence="7 8">
    <name type="scientific">Leptobacterium flavescens</name>
    <dbReference type="NCBI Taxonomy" id="472055"/>
    <lineage>
        <taxon>Bacteria</taxon>
        <taxon>Pseudomonadati</taxon>
        <taxon>Bacteroidota</taxon>
        <taxon>Flavobacteriia</taxon>
        <taxon>Flavobacteriales</taxon>
        <taxon>Flavobacteriaceae</taxon>
        <taxon>Leptobacterium</taxon>
    </lineage>
</organism>
<keyword evidence="5 6" id="KW-0472">Membrane</keyword>
<accession>A0A6P0UFA1</accession>
<dbReference type="PANTHER" id="PTHR30213:SF0">
    <property type="entry name" value="UPF0761 MEMBRANE PROTEIN YIHY"/>
    <property type="match status" value="1"/>
</dbReference>
<feature type="transmembrane region" description="Helical" evidence="6">
    <location>
        <begin position="158"/>
        <end position="181"/>
    </location>
</feature>
<evidence type="ECO:0000256" key="4">
    <source>
        <dbReference type="ARBA" id="ARBA00022989"/>
    </source>
</evidence>
<keyword evidence="3 6" id="KW-0812">Transmembrane</keyword>
<evidence type="ECO:0000313" key="7">
    <source>
        <dbReference type="EMBL" id="NER11951.1"/>
    </source>
</evidence>
<dbReference type="GO" id="GO:0005886">
    <property type="term" value="C:plasma membrane"/>
    <property type="evidence" value="ECO:0007669"/>
    <property type="project" value="UniProtKB-SubCell"/>
</dbReference>
<evidence type="ECO:0000313" key="8">
    <source>
        <dbReference type="Proteomes" id="UP000468581"/>
    </source>
</evidence>
<sequence>MSAEIEARLEKVPGINILVKLLKKIKLKAFVSLSLYDLIEMYVIGIAKGAVSFRASAIAFSLFMALFPLLLFLLNLIPFVPVEGFDREFLAFLEAFLPSATSDYFETIYGDINKQGGLLSSSFLLSIFFIANGINAIFSSFENSYHVELTRNFFRQYLYAIFIGLILALLLILACVGFIYFEIYVVQYMSELAEKTTGMDVSSGDELGVRIGKVLFLAMITYLFTAILYYFGVVEGKKARFFSSGALLTTILILITTYLFGIYVDNFARYNELYGTIGGLLILMIYIWLNSNILLLGFELNASLNKLKNKA</sequence>
<feature type="transmembrane region" description="Helical" evidence="6">
    <location>
        <begin position="245"/>
        <end position="264"/>
    </location>
</feature>
<name>A0A6P0UFA1_9FLAO</name>
<feature type="transmembrane region" description="Helical" evidence="6">
    <location>
        <begin position="117"/>
        <end position="138"/>
    </location>
</feature>
<protein>
    <submittedName>
        <fullName evidence="7">Ribonuclease BN</fullName>
    </submittedName>
</protein>
<dbReference type="EMBL" id="JAABOO010000001">
    <property type="protein sequence ID" value="NER11951.1"/>
    <property type="molecule type" value="Genomic_DNA"/>
</dbReference>
<dbReference type="InterPro" id="IPR017039">
    <property type="entry name" value="Virul_fac_BrkB"/>
</dbReference>
<feature type="transmembrane region" description="Helical" evidence="6">
    <location>
        <begin position="214"/>
        <end position="233"/>
    </location>
</feature>
<dbReference type="PANTHER" id="PTHR30213">
    <property type="entry name" value="INNER MEMBRANE PROTEIN YHJD"/>
    <property type="match status" value="1"/>
</dbReference>
<feature type="transmembrane region" description="Helical" evidence="6">
    <location>
        <begin position="57"/>
        <end position="77"/>
    </location>
</feature>
<keyword evidence="2" id="KW-1003">Cell membrane</keyword>
<comment type="subcellular location">
    <subcellularLocation>
        <location evidence="1">Cell membrane</location>
        <topology evidence="1">Multi-pass membrane protein</topology>
    </subcellularLocation>
</comment>
<gene>
    <name evidence="7" type="ORF">GWK08_00730</name>
</gene>
<dbReference type="AlphaFoldDB" id="A0A6P0UFA1"/>
<evidence type="ECO:0000256" key="6">
    <source>
        <dbReference type="SAM" id="Phobius"/>
    </source>
</evidence>
<dbReference type="Proteomes" id="UP000468581">
    <property type="component" value="Unassembled WGS sequence"/>
</dbReference>
<reference evidence="7 8" key="1">
    <citation type="submission" date="2020-01" db="EMBL/GenBank/DDBJ databases">
        <title>Leptobacterium flavescens.</title>
        <authorList>
            <person name="Wang G."/>
        </authorList>
    </citation>
    <scope>NUCLEOTIDE SEQUENCE [LARGE SCALE GENOMIC DNA]</scope>
    <source>
        <strain evidence="7 8">KCTC 22160</strain>
    </source>
</reference>
<comment type="caution">
    <text evidence="7">The sequence shown here is derived from an EMBL/GenBank/DDBJ whole genome shotgun (WGS) entry which is preliminary data.</text>
</comment>
<evidence type="ECO:0000256" key="3">
    <source>
        <dbReference type="ARBA" id="ARBA00022692"/>
    </source>
</evidence>
<evidence type="ECO:0000256" key="2">
    <source>
        <dbReference type="ARBA" id="ARBA00022475"/>
    </source>
</evidence>
<keyword evidence="8" id="KW-1185">Reference proteome</keyword>